<dbReference type="GO" id="GO:0016831">
    <property type="term" value="F:carboxy-lyase activity"/>
    <property type="evidence" value="ECO:0007669"/>
    <property type="project" value="UniProtKB-KW"/>
</dbReference>
<protein>
    <recommendedName>
        <fullName evidence="10">Aromatic-L-amino-acid decarboxylase</fullName>
    </recommendedName>
</protein>
<accession>A0A9W8DRQ3</accession>
<dbReference type="GO" id="GO:0006520">
    <property type="term" value="P:amino acid metabolic process"/>
    <property type="evidence" value="ECO:0007669"/>
    <property type="project" value="InterPro"/>
</dbReference>
<evidence type="ECO:0008006" key="10">
    <source>
        <dbReference type="Google" id="ProtNLM"/>
    </source>
</evidence>
<comment type="cofactor">
    <cofactor evidence="1 6 7">
        <name>pyridoxal 5'-phosphate</name>
        <dbReference type="ChEBI" id="CHEBI:597326"/>
    </cofactor>
</comment>
<dbReference type="InterPro" id="IPR002129">
    <property type="entry name" value="PyrdxlP-dep_de-COase"/>
</dbReference>
<dbReference type="AlphaFoldDB" id="A0A9W8DRQ3"/>
<evidence type="ECO:0000256" key="5">
    <source>
        <dbReference type="ARBA" id="ARBA00023239"/>
    </source>
</evidence>
<evidence type="ECO:0000313" key="8">
    <source>
        <dbReference type="EMBL" id="KAJ1921968.1"/>
    </source>
</evidence>
<dbReference type="GO" id="GO:0005737">
    <property type="term" value="C:cytoplasm"/>
    <property type="evidence" value="ECO:0007669"/>
    <property type="project" value="TreeGrafter"/>
</dbReference>
<dbReference type="Gene3D" id="3.40.640.10">
    <property type="entry name" value="Type I PLP-dependent aspartate aminotransferase-like (Major domain)"/>
    <property type="match status" value="1"/>
</dbReference>
<dbReference type="PRINTS" id="PR00800">
    <property type="entry name" value="YHDCRBOXLASE"/>
</dbReference>
<evidence type="ECO:0000256" key="2">
    <source>
        <dbReference type="ARBA" id="ARBA00009533"/>
    </source>
</evidence>
<dbReference type="GO" id="GO:0030170">
    <property type="term" value="F:pyridoxal phosphate binding"/>
    <property type="evidence" value="ECO:0007669"/>
    <property type="project" value="InterPro"/>
</dbReference>
<evidence type="ECO:0000256" key="6">
    <source>
        <dbReference type="PIRSR" id="PIRSR602129-50"/>
    </source>
</evidence>
<dbReference type="InterPro" id="IPR015422">
    <property type="entry name" value="PyrdxlP-dep_Trfase_small"/>
</dbReference>
<keyword evidence="4 6" id="KW-0663">Pyridoxal phosphate</keyword>
<reference evidence="8" key="1">
    <citation type="submission" date="2022-07" db="EMBL/GenBank/DDBJ databases">
        <title>Phylogenomic reconstructions and comparative analyses of Kickxellomycotina fungi.</title>
        <authorList>
            <person name="Reynolds N.K."/>
            <person name="Stajich J.E."/>
            <person name="Barry K."/>
            <person name="Grigoriev I.V."/>
            <person name="Crous P."/>
            <person name="Smith M.E."/>
        </authorList>
    </citation>
    <scope>NUCLEOTIDE SEQUENCE</scope>
    <source>
        <strain evidence="8">NBRC 100468</strain>
    </source>
</reference>
<gene>
    <name evidence="8" type="ORF">H4219_000315</name>
</gene>
<dbReference type="PANTHER" id="PTHR11999:SF70">
    <property type="entry name" value="MIP05841P"/>
    <property type="match status" value="1"/>
</dbReference>
<organism evidence="8 9">
    <name type="scientific">Mycoemilia scoparia</name>
    <dbReference type="NCBI Taxonomy" id="417184"/>
    <lineage>
        <taxon>Eukaryota</taxon>
        <taxon>Fungi</taxon>
        <taxon>Fungi incertae sedis</taxon>
        <taxon>Zoopagomycota</taxon>
        <taxon>Kickxellomycotina</taxon>
        <taxon>Kickxellomycetes</taxon>
        <taxon>Kickxellales</taxon>
        <taxon>Kickxellaceae</taxon>
        <taxon>Mycoemilia</taxon>
    </lineage>
</organism>
<sequence>MDVNEFRKRGKEIIDLMADYYENINTYPPLSAVERGYLSKLLPTEAPQKPESFEDLIKDFNGKILPGVTHWQSGNFFAWYSSTASFPSLLGDMLSGMINCVGFNWICSPACTELETIVLDWLAKAFGIDDGFLATRGDGSKGKGGGVIQGSASEAHIVVMLAAREKMLNRLREQGMSEEEVASASTRLIAYGSDQTHSSGQKASMVIGCKFFSIPSNEDMILTKENLEKQIEKDRKEGLIPFFVCGTFGTTNTCAIDDFVGIGEVAKKEDLWFHVDAAYAGCALVCPEYRHLIKGTEISDSFNVNPNKFLLVNFDFSALWVKNSRYLRDALSCDREYYRNDASDSGDVKDYRDWQLPLGRRFRSLKLWFVMRLYGIEGLQQHIQRAINLGNWFEKKLLEDGRFEIVTPVAFGLVVFRIKESALDLGNETTDPKAIFEHQNDINDKLLKVMLSDGRVFLSGSKVKGKAVVRAVFGGTNVNQETAETLLNVTLESTNRLLGSSDGQN</sequence>
<keyword evidence="9" id="KW-1185">Reference proteome</keyword>
<dbReference type="Gene3D" id="3.90.1150.10">
    <property type="entry name" value="Aspartate Aminotransferase, domain 1"/>
    <property type="match status" value="1"/>
</dbReference>
<comment type="similarity">
    <text evidence="2 7">Belongs to the group II decarboxylase family.</text>
</comment>
<dbReference type="Gene3D" id="1.20.1340.10">
    <property type="entry name" value="dopa decarboxylase, N-terminal domain"/>
    <property type="match status" value="1"/>
</dbReference>
<dbReference type="EMBL" id="JANBPU010000002">
    <property type="protein sequence ID" value="KAJ1921968.1"/>
    <property type="molecule type" value="Genomic_DNA"/>
</dbReference>
<proteinExistence type="inferred from homology"/>
<keyword evidence="3" id="KW-0210">Decarboxylase</keyword>
<evidence type="ECO:0000256" key="3">
    <source>
        <dbReference type="ARBA" id="ARBA00022793"/>
    </source>
</evidence>
<comment type="caution">
    <text evidence="8">The sequence shown here is derived from an EMBL/GenBank/DDBJ whole genome shotgun (WGS) entry which is preliminary data.</text>
</comment>
<evidence type="ECO:0000256" key="7">
    <source>
        <dbReference type="RuleBase" id="RU000382"/>
    </source>
</evidence>
<dbReference type="FunFam" id="3.40.640.10:FF:000025">
    <property type="entry name" value="Histidine decarboxylase"/>
    <property type="match status" value="1"/>
</dbReference>
<evidence type="ECO:0000313" key="9">
    <source>
        <dbReference type="Proteomes" id="UP001150538"/>
    </source>
</evidence>
<name>A0A9W8DRQ3_9FUNG</name>
<dbReference type="SUPFAM" id="SSF53383">
    <property type="entry name" value="PLP-dependent transferases"/>
    <property type="match status" value="1"/>
</dbReference>
<keyword evidence="5 7" id="KW-0456">Lyase</keyword>
<feature type="modified residue" description="N6-(pyridoxal phosphate)lysine" evidence="6">
    <location>
        <position position="308"/>
    </location>
</feature>
<dbReference type="InterPro" id="IPR015424">
    <property type="entry name" value="PyrdxlP-dep_Trfase"/>
</dbReference>
<dbReference type="InterPro" id="IPR015421">
    <property type="entry name" value="PyrdxlP-dep_Trfase_major"/>
</dbReference>
<evidence type="ECO:0000256" key="4">
    <source>
        <dbReference type="ARBA" id="ARBA00022898"/>
    </source>
</evidence>
<dbReference type="GO" id="GO:0019752">
    <property type="term" value="P:carboxylic acid metabolic process"/>
    <property type="evidence" value="ECO:0007669"/>
    <property type="project" value="InterPro"/>
</dbReference>
<dbReference type="OrthoDB" id="639767at2759"/>
<dbReference type="Proteomes" id="UP001150538">
    <property type="component" value="Unassembled WGS sequence"/>
</dbReference>
<dbReference type="Pfam" id="PF00282">
    <property type="entry name" value="Pyridoxal_deC"/>
    <property type="match status" value="1"/>
</dbReference>
<dbReference type="PANTHER" id="PTHR11999">
    <property type="entry name" value="GROUP II PYRIDOXAL-5-PHOSPHATE DECARBOXYLASE"/>
    <property type="match status" value="1"/>
</dbReference>
<dbReference type="InterPro" id="IPR010977">
    <property type="entry name" value="Aromatic_deC"/>
</dbReference>
<evidence type="ECO:0000256" key="1">
    <source>
        <dbReference type="ARBA" id="ARBA00001933"/>
    </source>
</evidence>